<comment type="caution">
    <text evidence="11">The sequence shown here is derived from an EMBL/GenBank/DDBJ whole genome shotgun (WGS) entry which is preliminary data.</text>
</comment>
<reference evidence="11" key="1">
    <citation type="submission" date="2021-02" db="EMBL/GenBank/DDBJ databases">
        <authorList>
            <person name="Nowell W R."/>
        </authorList>
    </citation>
    <scope>NUCLEOTIDE SEQUENCE</scope>
    <source>
        <strain evidence="11">Ploen Becks lab</strain>
    </source>
</reference>
<dbReference type="InterPro" id="IPR003131">
    <property type="entry name" value="T1-type_BTB"/>
</dbReference>
<dbReference type="InterPro" id="IPR011333">
    <property type="entry name" value="SKP1/BTB/POZ_sf"/>
</dbReference>
<dbReference type="Pfam" id="PF02214">
    <property type="entry name" value="BTB_2"/>
    <property type="match status" value="1"/>
</dbReference>
<dbReference type="GO" id="GO:0042734">
    <property type="term" value="C:presynaptic membrane"/>
    <property type="evidence" value="ECO:0007669"/>
    <property type="project" value="UniProtKB-SubCell"/>
</dbReference>
<proteinExistence type="predicted"/>
<evidence type="ECO:0000259" key="10">
    <source>
        <dbReference type="SMART" id="SM00225"/>
    </source>
</evidence>
<dbReference type="InterPro" id="IPR057093">
    <property type="entry name" value="H1_KCTD8_12_16"/>
</dbReference>
<dbReference type="OrthoDB" id="2414723at2759"/>
<evidence type="ECO:0000256" key="5">
    <source>
        <dbReference type="ARBA" id="ARBA00023257"/>
    </source>
</evidence>
<evidence type="ECO:0000256" key="9">
    <source>
        <dbReference type="ARBA" id="ARBA00057758"/>
    </source>
</evidence>
<keyword evidence="1" id="KW-1003">Cell membrane</keyword>
<dbReference type="EMBL" id="CAJNOC010004728">
    <property type="protein sequence ID" value="CAF1031698.1"/>
    <property type="molecule type" value="Genomic_DNA"/>
</dbReference>
<organism evidence="11 12">
    <name type="scientific">Brachionus calyciflorus</name>
    <dbReference type="NCBI Taxonomy" id="104777"/>
    <lineage>
        <taxon>Eukaryota</taxon>
        <taxon>Metazoa</taxon>
        <taxon>Spiralia</taxon>
        <taxon>Gnathifera</taxon>
        <taxon>Rotifera</taxon>
        <taxon>Eurotatoria</taxon>
        <taxon>Monogononta</taxon>
        <taxon>Pseudotrocha</taxon>
        <taxon>Ploima</taxon>
        <taxon>Brachionidae</taxon>
        <taxon>Brachionus</taxon>
    </lineage>
</organism>
<gene>
    <name evidence="11" type="ORF">OXX778_LOCUS17900</name>
</gene>
<sequence length="256" mass="29159">MSEGDSIVELNVGGVYYTTTVKTLCNESNSLLSQMFELNTKPKDSKDRIFIDRDGLLFRYILDFLRNKQLVLPENFSEKKRLKCEAEYFKLSNLIKILNESDIVNGHAVNSLSLKPERLISSAPVAGRKKLENGCIIVGYRGTFSNGREGLNDVKFRKISRILVCGRVQLCRDVFGDTLNESRDPDHGVSDRYTSRFFLKHTFLEQAFDTLVECNFQLVSAAATGANGSYDKDNKALIDNEENKWLHYNEFVFVRA</sequence>
<dbReference type="PANTHER" id="PTHR14499:SF136">
    <property type="entry name" value="GH08630P"/>
    <property type="match status" value="1"/>
</dbReference>
<dbReference type="AlphaFoldDB" id="A0A814J0I2"/>
<keyword evidence="3" id="KW-0770">Synapse</keyword>
<keyword evidence="5" id="KW-0628">Postsynaptic cell membrane</keyword>
<dbReference type="Proteomes" id="UP000663879">
    <property type="component" value="Unassembled WGS sequence"/>
</dbReference>
<name>A0A814J0I2_9BILA</name>
<dbReference type="GO" id="GO:0045211">
    <property type="term" value="C:postsynaptic membrane"/>
    <property type="evidence" value="ECO:0007669"/>
    <property type="project" value="UniProtKB-SubCell"/>
</dbReference>
<accession>A0A814J0I2</accession>
<evidence type="ECO:0000256" key="6">
    <source>
        <dbReference type="ARBA" id="ARBA00023273"/>
    </source>
</evidence>
<keyword evidence="6" id="KW-0966">Cell projection</keyword>
<comment type="subcellular location">
    <subcellularLocation>
        <location evidence="7">Postsynaptic cell membrane</location>
    </subcellularLocation>
    <subcellularLocation>
        <location evidence="8">Presynaptic cell membrane</location>
    </subcellularLocation>
</comment>
<evidence type="ECO:0000313" key="12">
    <source>
        <dbReference type="Proteomes" id="UP000663879"/>
    </source>
</evidence>
<evidence type="ECO:0000256" key="8">
    <source>
        <dbReference type="ARBA" id="ARBA00034111"/>
    </source>
</evidence>
<feature type="domain" description="BTB" evidence="10">
    <location>
        <begin position="6"/>
        <end position="106"/>
    </location>
</feature>
<dbReference type="SUPFAM" id="SSF54695">
    <property type="entry name" value="POZ domain"/>
    <property type="match status" value="1"/>
</dbReference>
<evidence type="ECO:0000256" key="7">
    <source>
        <dbReference type="ARBA" id="ARBA00034100"/>
    </source>
</evidence>
<dbReference type="Gene3D" id="3.30.710.10">
    <property type="entry name" value="Potassium Channel Kv1.1, Chain A"/>
    <property type="match status" value="1"/>
</dbReference>
<keyword evidence="4" id="KW-0472">Membrane</keyword>
<dbReference type="GO" id="GO:0051260">
    <property type="term" value="P:protein homooligomerization"/>
    <property type="evidence" value="ECO:0007669"/>
    <property type="project" value="InterPro"/>
</dbReference>
<evidence type="ECO:0000256" key="4">
    <source>
        <dbReference type="ARBA" id="ARBA00023136"/>
    </source>
</evidence>
<evidence type="ECO:0000256" key="1">
    <source>
        <dbReference type="ARBA" id="ARBA00022475"/>
    </source>
</evidence>
<keyword evidence="12" id="KW-1185">Reference proteome</keyword>
<dbReference type="SMART" id="SM00225">
    <property type="entry name" value="BTB"/>
    <property type="match status" value="1"/>
</dbReference>
<protein>
    <recommendedName>
        <fullName evidence="10">BTB domain-containing protein</fullName>
    </recommendedName>
</protein>
<dbReference type="InterPro" id="IPR000210">
    <property type="entry name" value="BTB/POZ_dom"/>
</dbReference>
<dbReference type="PANTHER" id="PTHR14499">
    <property type="entry name" value="POTASSIUM CHANNEL TETRAMERIZATION DOMAIN-CONTAINING"/>
    <property type="match status" value="1"/>
</dbReference>
<dbReference type="Pfam" id="PF23110">
    <property type="entry name" value="H1_KCTD8_12_16"/>
    <property type="match status" value="1"/>
</dbReference>
<keyword evidence="2" id="KW-0597">Phosphoprotein</keyword>
<evidence type="ECO:0000256" key="3">
    <source>
        <dbReference type="ARBA" id="ARBA00023018"/>
    </source>
</evidence>
<comment type="function">
    <text evidence="9">Auxiliary subunit of GABA-B receptors that determine the pharmacology and kinetics of the receptor response. Increases agonist potency and markedly alter the G-protein signaling of the receptors by accelerating onset and promoting desensitization.</text>
</comment>
<dbReference type="CDD" id="cd22204">
    <property type="entry name" value="H1_KCTD12-like"/>
    <property type="match status" value="1"/>
</dbReference>
<evidence type="ECO:0000256" key="2">
    <source>
        <dbReference type="ARBA" id="ARBA00022553"/>
    </source>
</evidence>
<evidence type="ECO:0000313" key="11">
    <source>
        <dbReference type="EMBL" id="CAF1031698.1"/>
    </source>
</evidence>